<comment type="caution">
    <text evidence="1">The sequence shown here is derived from an EMBL/GenBank/DDBJ whole genome shotgun (WGS) entry which is preliminary data.</text>
</comment>
<reference evidence="1 2" key="1">
    <citation type="journal article" date="2015" name="Nature">
        <title>rRNA introns, odd ribosomes, and small enigmatic genomes across a large radiation of phyla.</title>
        <authorList>
            <person name="Brown C.T."/>
            <person name="Hug L.A."/>
            <person name="Thomas B.C."/>
            <person name="Sharon I."/>
            <person name="Castelle C.J."/>
            <person name="Singh A."/>
            <person name="Wilkins M.J."/>
            <person name="Williams K.H."/>
            <person name="Banfield J.F."/>
        </authorList>
    </citation>
    <scope>NUCLEOTIDE SEQUENCE [LARGE SCALE GENOMIC DNA]</scope>
</reference>
<name>A0A0G0XFH0_9BACT</name>
<proteinExistence type="predicted"/>
<protein>
    <submittedName>
        <fullName evidence="1">Uncharacterized protein</fullName>
    </submittedName>
</protein>
<gene>
    <name evidence="1" type="ORF">UU35_C0012G0019</name>
</gene>
<organism evidence="1 2">
    <name type="scientific">Candidatus Uhrbacteria bacterium GW2011_GWC2_41_11</name>
    <dbReference type="NCBI Taxonomy" id="1618985"/>
    <lineage>
        <taxon>Bacteria</taxon>
        <taxon>Candidatus Uhriibacteriota</taxon>
    </lineage>
</organism>
<dbReference type="Proteomes" id="UP000034616">
    <property type="component" value="Unassembled WGS sequence"/>
</dbReference>
<evidence type="ECO:0000313" key="2">
    <source>
        <dbReference type="Proteomes" id="UP000034616"/>
    </source>
</evidence>
<sequence>MRNEMEEFVSSFFNYVRVENDIVVADTRDRMARDVSGLGLRVVTFMLPQDVAVVCSHVLMTHETGSHTRVSGEDSKGKTVYLFVRRGHPIANLCSILQTDSRGRRFLGSIYVYLSQAEKREDLIPFLPSCSSVPAVQIRQDGTDAPEALFKCVVQGIGEEREKALLVLKGDIPGTMEMIEKGEEYGITPRTAADVLDVLLDGVEPGKESEWLQEHLTPGRLRELMVARGDLPSVAMQISSAADVLGAMRSAMTGTLIEAGILAWAHELKDRPDWDRMLEMKIKAHPLREYILAAIHLFHAEITPDVYVQVGLDPLEKDEFLEIMMNLPELGDFVLRDRHGRNRRNLSQTATSAAVDKAADELDL</sequence>
<evidence type="ECO:0000313" key="1">
    <source>
        <dbReference type="EMBL" id="KKR86502.1"/>
    </source>
</evidence>
<accession>A0A0G0XFH0</accession>
<dbReference type="AlphaFoldDB" id="A0A0G0XFH0"/>
<dbReference type="EMBL" id="LCAH01000012">
    <property type="protein sequence ID" value="KKR86502.1"/>
    <property type="molecule type" value="Genomic_DNA"/>
</dbReference>